<keyword evidence="2" id="KW-1133">Transmembrane helix</keyword>
<gene>
    <name evidence="3" type="ORF">K1718_16605</name>
</gene>
<keyword evidence="4" id="KW-1185">Reference proteome</keyword>
<dbReference type="EMBL" id="CP120863">
    <property type="protein sequence ID" value="WFE87777.1"/>
    <property type="molecule type" value="Genomic_DNA"/>
</dbReference>
<accession>A0ABY8EXL8</accession>
<evidence type="ECO:0000313" key="4">
    <source>
        <dbReference type="Proteomes" id="UP001209803"/>
    </source>
</evidence>
<dbReference type="Proteomes" id="UP001209803">
    <property type="component" value="Chromosome"/>
</dbReference>
<keyword evidence="2" id="KW-0812">Transmembrane</keyword>
<evidence type="ECO:0000256" key="2">
    <source>
        <dbReference type="SAM" id="Phobius"/>
    </source>
</evidence>
<protein>
    <submittedName>
        <fullName evidence="3">Uncharacterized protein</fullName>
    </submittedName>
</protein>
<dbReference type="RefSeq" id="WP_265681501.1">
    <property type="nucleotide sequence ID" value="NZ_CP120863.1"/>
</dbReference>
<feature type="region of interest" description="Disordered" evidence="1">
    <location>
        <begin position="291"/>
        <end position="312"/>
    </location>
</feature>
<feature type="transmembrane region" description="Helical" evidence="2">
    <location>
        <begin position="17"/>
        <end position="38"/>
    </location>
</feature>
<reference evidence="3 4" key="1">
    <citation type="submission" date="2023-03" db="EMBL/GenBank/DDBJ databases">
        <title>Roseibium porphyridii sp. nov. and Roseibium rhodosorbium sp. nov. isolated from marine algae, Porphyridium cruentum and Rhodosorus marinus, respectively.</title>
        <authorList>
            <person name="Lee M.W."/>
            <person name="Choi B.J."/>
            <person name="Lee J.K."/>
            <person name="Choi D.G."/>
            <person name="Baek J.H."/>
            <person name="Bayburt H."/>
            <person name="Kim J.M."/>
            <person name="Han D.M."/>
            <person name="Kim K.H."/>
            <person name="Jeon C.O."/>
        </authorList>
    </citation>
    <scope>NUCLEOTIDE SEQUENCE [LARGE SCALE GENOMIC DNA]</scope>
    <source>
        <strain evidence="3 4">KMA01</strain>
    </source>
</reference>
<feature type="compositionally biased region" description="Low complexity" evidence="1">
    <location>
        <begin position="346"/>
        <end position="363"/>
    </location>
</feature>
<feature type="region of interest" description="Disordered" evidence="1">
    <location>
        <begin position="143"/>
        <end position="176"/>
    </location>
</feature>
<keyword evidence="2" id="KW-0472">Membrane</keyword>
<evidence type="ECO:0000313" key="3">
    <source>
        <dbReference type="EMBL" id="WFE87777.1"/>
    </source>
</evidence>
<sequence>MTTVLYNQDGHWGIPGYIWPAVLGTSLAAHVSIVLFGLEDFSWKVQEPAVPPEAEIVLESGGLEFEAISAVATAPKEMIAPDNVSVVKATEPSQPILQQPSSIVSQPIESTALQPVQTPTVQVSSLPATPLAMVDASGAMVVEAEEKSATESDPLPLNRTEPTSVETVDPSVGEASTTVPSTVTEAAQVAPPTSTVASLAPVAATAVITPTSAPPPASSGSNAATVNSAPVTEPTSIVSPVTASSVSTEIDGVVASDEPLVEVAVPVTAVTPSQSENDAFAVTSVEAASTQTVSPLVPSPQGGAVSNTVEPSSVTVATPTTSVQTVQPAEQQLAAIRPSETELSAISPSEPQQSAISASPQSSDPTPNVPPVELASIDPLAKVTNYVAGYDAGECAHLSVMSAGTDTASVTAFGAGIAPFAVFDQSFAASQGYEANIELRLVTRPQCALLDAIGFSNGIEAAGLVELERTVVKSGSSVSGLIQRDLPIERIAAAETAGLELNGKGPPEIYLIDDAGSIHDGREFVLPASNAVTAGGWRFAIPVTLISRVEEETALLLAIWNRPKDRQPRRFSKLGANRIAEVLEAPGVYSLSAFKVLR</sequence>
<proteinExistence type="predicted"/>
<name>A0ABY8EXL8_9HYPH</name>
<evidence type="ECO:0000256" key="1">
    <source>
        <dbReference type="SAM" id="MobiDB-lite"/>
    </source>
</evidence>
<feature type="region of interest" description="Disordered" evidence="1">
    <location>
        <begin position="338"/>
        <end position="373"/>
    </location>
</feature>
<organism evidence="3 4">
    <name type="scientific">Roseibium porphyridii</name>
    <dbReference type="NCBI Taxonomy" id="2866279"/>
    <lineage>
        <taxon>Bacteria</taxon>
        <taxon>Pseudomonadati</taxon>
        <taxon>Pseudomonadota</taxon>
        <taxon>Alphaproteobacteria</taxon>
        <taxon>Hyphomicrobiales</taxon>
        <taxon>Stappiaceae</taxon>
        <taxon>Roseibium</taxon>
    </lineage>
</organism>